<dbReference type="Proteomes" id="UP000886523">
    <property type="component" value="Unassembled WGS sequence"/>
</dbReference>
<gene>
    <name evidence="3" type="ORF">BS47DRAFT_1288347</name>
</gene>
<evidence type="ECO:0000313" key="3">
    <source>
        <dbReference type="EMBL" id="KAF9519566.1"/>
    </source>
</evidence>
<dbReference type="AlphaFoldDB" id="A0A9P6B8G8"/>
<dbReference type="SUPFAM" id="SSF54106">
    <property type="entry name" value="LysM domain"/>
    <property type="match status" value="1"/>
</dbReference>
<feature type="domain" description="LysM" evidence="2">
    <location>
        <begin position="153"/>
        <end position="203"/>
    </location>
</feature>
<reference evidence="3" key="1">
    <citation type="journal article" date="2020" name="Nat. Commun.">
        <title>Large-scale genome sequencing of mycorrhizal fungi provides insights into the early evolution of symbiotic traits.</title>
        <authorList>
            <person name="Miyauchi S."/>
            <person name="Kiss E."/>
            <person name="Kuo A."/>
            <person name="Drula E."/>
            <person name="Kohler A."/>
            <person name="Sanchez-Garcia M."/>
            <person name="Morin E."/>
            <person name="Andreopoulos B."/>
            <person name="Barry K.W."/>
            <person name="Bonito G."/>
            <person name="Buee M."/>
            <person name="Carver A."/>
            <person name="Chen C."/>
            <person name="Cichocki N."/>
            <person name="Clum A."/>
            <person name="Culley D."/>
            <person name="Crous P.W."/>
            <person name="Fauchery L."/>
            <person name="Girlanda M."/>
            <person name="Hayes R.D."/>
            <person name="Keri Z."/>
            <person name="LaButti K."/>
            <person name="Lipzen A."/>
            <person name="Lombard V."/>
            <person name="Magnuson J."/>
            <person name="Maillard F."/>
            <person name="Murat C."/>
            <person name="Nolan M."/>
            <person name="Ohm R.A."/>
            <person name="Pangilinan J."/>
            <person name="Pereira M.F."/>
            <person name="Perotto S."/>
            <person name="Peter M."/>
            <person name="Pfister S."/>
            <person name="Riley R."/>
            <person name="Sitrit Y."/>
            <person name="Stielow J.B."/>
            <person name="Szollosi G."/>
            <person name="Zifcakova L."/>
            <person name="Stursova M."/>
            <person name="Spatafora J.W."/>
            <person name="Tedersoo L."/>
            <person name="Vaario L.M."/>
            <person name="Yamada A."/>
            <person name="Yan M."/>
            <person name="Wang P."/>
            <person name="Xu J."/>
            <person name="Bruns T."/>
            <person name="Baldrian P."/>
            <person name="Vilgalys R."/>
            <person name="Dunand C."/>
            <person name="Henrissat B."/>
            <person name="Grigoriev I.V."/>
            <person name="Hibbett D."/>
            <person name="Nagy L.G."/>
            <person name="Martin F.M."/>
        </authorList>
    </citation>
    <scope>NUCLEOTIDE SEQUENCE</scope>
    <source>
        <strain evidence="3">UP504</strain>
    </source>
</reference>
<organism evidence="3 4">
    <name type="scientific">Hydnum rufescens UP504</name>
    <dbReference type="NCBI Taxonomy" id="1448309"/>
    <lineage>
        <taxon>Eukaryota</taxon>
        <taxon>Fungi</taxon>
        <taxon>Dikarya</taxon>
        <taxon>Basidiomycota</taxon>
        <taxon>Agaricomycotina</taxon>
        <taxon>Agaricomycetes</taxon>
        <taxon>Cantharellales</taxon>
        <taxon>Hydnaceae</taxon>
        <taxon>Hydnum</taxon>
    </lineage>
</organism>
<name>A0A9P6B8G8_9AGAM</name>
<dbReference type="InterPro" id="IPR036779">
    <property type="entry name" value="LysM_dom_sf"/>
</dbReference>
<dbReference type="Gene3D" id="3.10.350.10">
    <property type="entry name" value="LysM domain"/>
    <property type="match status" value="1"/>
</dbReference>
<dbReference type="OrthoDB" id="2107166at2759"/>
<comment type="caution">
    <text evidence="3">The sequence shown here is derived from an EMBL/GenBank/DDBJ whole genome shotgun (WGS) entry which is preliminary data.</text>
</comment>
<protein>
    <recommendedName>
        <fullName evidence="2">LysM domain-containing protein</fullName>
    </recommendedName>
</protein>
<evidence type="ECO:0000313" key="4">
    <source>
        <dbReference type="Proteomes" id="UP000886523"/>
    </source>
</evidence>
<evidence type="ECO:0000256" key="1">
    <source>
        <dbReference type="SAM" id="MobiDB-lite"/>
    </source>
</evidence>
<dbReference type="InterPro" id="IPR018392">
    <property type="entry name" value="LysM"/>
</dbReference>
<sequence>MSAPWQLCLTCSSSSPHKPTTEPFYTKCCSRRICDNCLHHNPRLRAYNPCLACLGGVEASSKAAVHLGSQPWGNGLSGLEVNGVVEQDMFVLGDDDEIDDGTIPVPQTVHDPPPYTPFEPVLTVPDARRTSSEVECPTVPTRPEDEPSGSQVSRYYIKPGDTLTGISLKLGIDSRRLARLNGLPISTLSTTPHLLHTRHYLTLPPGSDTRSLSSPPPGTEENRTKERAAKRLAFVTKETDYRVAKAYVALAEDHEGSKKIETSQAPSKLYNHGSGYVSRESHMESRDSRAIDAYLDDAEWEEAERSAGRGPRIMGFPYFPLPDSHTRGGTFVGKLFSWTARPR</sequence>
<dbReference type="PROSITE" id="PS51782">
    <property type="entry name" value="LYSM"/>
    <property type="match status" value="1"/>
</dbReference>
<dbReference type="EMBL" id="MU128917">
    <property type="protein sequence ID" value="KAF9519566.1"/>
    <property type="molecule type" value="Genomic_DNA"/>
</dbReference>
<dbReference type="Pfam" id="PF01476">
    <property type="entry name" value="LysM"/>
    <property type="match status" value="1"/>
</dbReference>
<accession>A0A9P6B8G8</accession>
<keyword evidence="4" id="KW-1185">Reference proteome</keyword>
<feature type="region of interest" description="Disordered" evidence="1">
    <location>
        <begin position="201"/>
        <end position="225"/>
    </location>
</feature>
<proteinExistence type="predicted"/>
<evidence type="ECO:0000259" key="2">
    <source>
        <dbReference type="PROSITE" id="PS51782"/>
    </source>
</evidence>
<feature type="region of interest" description="Disordered" evidence="1">
    <location>
        <begin position="132"/>
        <end position="151"/>
    </location>
</feature>
<dbReference type="CDD" id="cd00118">
    <property type="entry name" value="LysM"/>
    <property type="match status" value="1"/>
</dbReference>